<organism evidence="1 2">
    <name type="scientific">Hyaloperonospora arabidopsidis (strain Emoy2)</name>
    <name type="common">Downy mildew agent</name>
    <name type="synonym">Peronospora arabidopsidis</name>
    <dbReference type="NCBI Taxonomy" id="559515"/>
    <lineage>
        <taxon>Eukaryota</taxon>
        <taxon>Sar</taxon>
        <taxon>Stramenopiles</taxon>
        <taxon>Oomycota</taxon>
        <taxon>Peronosporomycetes</taxon>
        <taxon>Peronosporales</taxon>
        <taxon>Peronosporaceae</taxon>
        <taxon>Hyaloperonospora</taxon>
    </lineage>
</organism>
<evidence type="ECO:0000313" key="1">
    <source>
        <dbReference type="EnsemblProtists" id="HpaP812078"/>
    </source>
</evidence>
<dbReference type="AlphaFoldDB" id="M4BZQ4"/>
<proteinExistence type="predicted"/>
<dbReference type="Proteomes" id="UP000011713">
    <property type="component" value="Unassembled WGS sequence"/>
</dbReference>
<protein>
    <submittedName>
        <fullName evidence="1">Uncharacterized protein</fullName>
    </submittedName>
</protein>
<evidence type="ECO:0000313" key="2">
    <source>
        <dbReference type="Proteomes" id="UP000011713"/>
    </source>
</evidence>
<reference evidence="1" key="2">
    <citation type="submission" date="2015-06" db="UniProtKB">
        <authorList>
            <consortium name="EnsemblProtists"/>
        </authorList>
    </citation>
    <scope>IDENTIFICATION</scope>
    <source>
        <strain evidence="1">Emoy2</strain>
    </source>
</reference>
<dbReference type="EnsemblProtists" id="HpaT812078">
    <property type="protein sequence ID" value="HpaP812078"/>
    <property type="gene ID" value="HpaG812078"/>
</dbReference>
<reference evidence="2" key="1">
    <citation type="journal article" date="2010" name="Science">
        <title>Signatures of adaptation to obligate biotrophy in the Hyaloperonospora arabidopsidis genome.</title>
        <authorList>
            <person name="Baxter L."/>
            <person name="Tripathy S."/>
            <person name="Ishaque N."/>
            <person name="Boot N."/>
            <person name="Cabral A."/>
            <person name="Kemen E."/>
            <person name="Thines M."/>
            <person name="Ah-Fong A."/>
            <person name="Anderson R."/>
            <person name="Badejoko W."/>
            <person name="Bittner-Eddy P."/>
            <person name="Boore J.L."/>
            <person name="Chibucos M.C."/>
            <person name="Coates M."/>
            <person name="Dehal P."/>
            <person name="Delehaunty K."/>
            <person name="Dong S."/>
            <person name="Downton P."/>
            <person name="Dumas B."/>
            <person name="Fabro G."/>
            <person name="Fronick C."/>
            <person name="Fuerstenberg S.I."/>
            <person name="Fulton L."/>
            <person name="Gaulin E."/>
            <person name="Govers F."/>
            <person name="Hughes L."/>
            <person name="Humphray S."/>
            <person name="Jiang R.H."/>
            <person name="Judelson H."/>
            <person name="Kamoun S."/>
            <person name="Kyung K."/>
            <person name="Meijer H."/>
            <person name="Minx P."/>
            <person name="Morris P."/>
            <person name="Nelson J."/>
            <person name="Phuntumart V."/>
            <person name="Qutob D."/>
            <person name="Rehmany A."/>
            <person name="Rougon-Cardoso A."/>
            <person name="Ryden P."/>
            <person name="Torto-Alalibo T."/>
            <person name="Studholme D."/>
            <person name="Wang Y."/>
            <person name="Win J."/>
            <person name="Wood J."/>
            <person name="Clifton S.W."/>
            <person name="Rogers J."/>
            <person name="Van den Ackerveken G."/>
            <person name="Jones J.D."/>
            <person name="McDowell J.M."/>
            <person name="Beynon J."/>
            <person name="Tyler B.M."/>
        </authorList>
    </citation>
    <scope>NUCLEOTIDE SEQUENCE [LARGE SCALE GENOMIC DNA]</scope>
    <source>
        <strain evidence="2">Emoy2</strain>
    </source>
</reference>
<dbReference type="HOGENOM" id="CLU_2817900_0_0_1"/>
<accession>M4BZQ4</accession>
<dbReference type="EMBL" id="JH598065">
    <property type="status" value="NOT_ANNOTATED_CDS"/>
    <property type="molecule type" value="Genomic_DNA"/>
</dbReference>
<dbReference type="InParanoid" id="M4BZQ4"/>
<keyword evidence="2" id="KW-1185">Reference proteome</keyword>
<name>M4BZQ4_HYAAE</name>
<sequence>MLIGSHRGLQCSQVEVRECFSKRQRMRLVRRIDSSRSARHLSVASGFFTDSWASESLMSSFVGCLCE</sequence>
<dbReference type="VEuPathDB" id="FungiDB:HpaG812078"/>